<keyword evidence="4 6" id="KW-1133">Transmembrane helix</keyword>
<gene>
    <name evidence="7" type="ORF">BHF68_04710</name>
</gene>
<dbReference type="Pfam" id="PF03073">
    <property type="entry name" value="TspO_MBR"/>
    <property type="match status" value="1"/>
</dbReference>
<evidence type="ECO:0000256" key="1">
    <source>
        <dbReference type="ARBA" id="ARBA00004141"/>
    </source>
</evidence>
<feature type="transmembrane region" description="Helical" evidence="6">
    <location>
        <begin position="45"/>
        <end position="64"/>
    </location>
</feature>
<evidence type="ECO:0000313" key="7">
    <source>
        <dbReference type="EMBL" id="OEF97511.1"/>
    </source>
</evidence>
<accession>A0A1E5G397</accession>
<dbReference type="InterPro" id="IPR038330">
    <property type="entry name" value="TspO/MBR-related_sf"/>
</dbReference>
<dbReference type="PIRSF" id="PIRSF005859">
    <property type="entry name" value="PBR"/>
    <property type="match status" value="1"/>
</dbReference>
<keyword evidence="3 6" id="KW-0812">Transmembrane</keyword>
<dbReference type="GO" id="GO:0016020">
    <property type="term" value="C:membrane"/>
    <property type="evidence" value="ECO:0007669"/>
    <property type="project" value="UniProtKB-SubCell"/>
</dbReference>
<dbReference type="STRING" id="766136.BHF68_04710"/>
<dbReference type="Gene3D" id="1.20.1260.100">
    <property type="entry name" value="TspO/MBR protein"/>
    <property type="match status" value="1"/>
</dbReference>
<sequence length="159" mass="17816">MLRKSSVFLAIATFLLFNIGSIIPADKTWYNKLEKPAWSPKDKTFGLVWTILFALISFAVVIMIQKGATKKNKKFMVTLGTNYVANQIFPLLQFRYKNMMASTADAIIVAFTALLMAITARKESKLASALLAPYVLWSTFASALSTAIYIKNKPDRVHE</sequence>
<comment type="caution">
    <text evidence="7">The sequence shown here is derived from an EMBL/GenBank/DDBJ whole genome shotgun (WGS) entry which is preliminary data.</text>
</comment>
<evidence type="ECO:0000256" key="3">
    <source>
        <dbReference type="ARBA" id="ARBA00022692"/>
    </source>
</evidence>
<dbReference type="EMBL" id="MIJE01000011">
    <property type="protein sequence ID" value="OEF97511.1"/>
    <property type="molecule type" value="Genomic_DNA"/>
</dbReference>
<dbReference type="CDD" id="cd15904">
    <property type="entry name" value="TSPO_MBR"/>
    <property type="match status" value="1"/>
</dbReference>
<keyword evidence="5 6" id="KW-0472">Membrane</keyword>
<keyword evidence="8" id="KW-1185">Reference proteome</keyword>
<evidence type="ECO:0000256" key="6">
    <source>
        <dbReference type="SAM" id="Phobius"/>
    </source>
</evidence>
<evidence type="ECO:0008006" key="9">
    <source>
        <dbReference type="Google" id="ProtNLM"/>
    </source>
</evidence>
<feature type="transmembrane region" description="Helical" evidence="6">
    <location>
        <begin position="99"/>
        <end position="120"/>
    </location>
</feature>
<name>A0A1E5G397_9FIRM</name>
<dbReference type="PANTHER" id="PTHR10057">
    <property type="entry name" value="PERIPHERAL-TYPE BENZODIAZEPINE RECEPTOR"/>
    <property type="match status" value="1"/>
</dbReference>
<reference evidence="7 8" key="1">
    <citation type="submission" date="2016-09" db="EMBL/GenBank/DDBJ databases">
        <title>Draft genome sequence for the type strain of Desulfuribacillus alkaliarsenatis AHT28, an obligately anaerobic, sulfidogenic bacterium isolated from Russian soda lake sediments.</title>
        <authorList>
            <person name="Abin C.A."/>
            <person name="Hollibaugh J.T."/>
        </authorList>
    </citation>
    <scope>NUCLEOTIDE SEQUENCE [LARGE SCALE GENOMIC DNA]</scope>
    <source>
        <strain evidence="7 8">AHT28</strain>
    </source>
</reference>
<evidence type="ECO:0000313" key="8">
    <source>
        <dbReference type="Proteomes" id="UP000094296"/>
    </source>
</evidence>
<comment type="subcellular location">
    <subcellularLocation>
        <location evidence="1">Membrane</location>
        <topology evidence="1">Multi-pass membrane protein</topology>
    </subcellularLocation>
</comment>
<dbReference type="Proteomes" id="UP000094296">
    <property type="component" value="Unassembled WGS sequence"/>
</dbReference>
<evidence type="ECO:0000256" key="2">
    <source>
        <dbReference type="ARBA" id="ARBA00007524"/>
    </source>
</evidence>
<evidence type="ECO:0000256" key="4">
    <source>
        <dbReference type="ARBA" id="ARBA00022989"/>
    </source>
</evidence>
<dbReference type="InterPro" id="IPR004307">
    <property type="entry name" value="TspO_MBR"/>
</dbReference>
<dbReference type="FunFam" id="1.20.1260.100:FF:000001">
    <property type="entry name" value="translocator protein 2"/>
    <property type="match status" value="1"/>
</dbReference>
<protein>
    <recommendedName>
        <fullName evidence="9">TspO protein</fullName>
    </recommendedName>
</protein>
<dbReference type="AlphaFoldDB" id="A0A1E5G397"/>
<comment type="similarity">
    <text evidence="2">Belongs to the TspO/BZRP family.</text>
</comment>
<dbReference type="PANTHER" id="PTHR10057:SF0">
    <property type="entry name" value="TRANSLOCATOR PROTEIN"/>
    <property type="match status" value="1"/>
</dbReference>
<proteinExistence type="inferred from homology"/>
<dbReference type="GO" id="GO:0033013">
    <property type="term" value="P:tetrapyrrole metabolic process"/>
    <property type="evidence" value="ECO:0007669"/>
    <property type="project" value="UniProtKB-ARBA"/>
</dbReference>
<dbReference type="RefSeq" id="WP_069642909.1">
    <property type="nucleotide sequence ID" value="NZ_MIJE01000011.1"/>
</dbReference>
<evidence type="ECO:0000256" key="5">
    <source>
        <dbReference type="ARBA" id="ARBA00023136"/>
    </source>
</evidence>
<feature type="transmembrane region" description="Helical" evidence="6">
    <location>
        <begin position="126"/>
        <end position="150"/>
    </location>
</feature>
<dbReference type="OrthoDB" id="9795496at2"/>
<organism evidence="7 8">
    <name type="scientific">Desulfuribacillus alkaliarsenatis</name>
    <dbReference type="NCBI Taxonomy" id="766136"/>
    <lineage>
        <taxon>Bacteria</taxon>
        <taxon>Bacillati</taxon>
        <taxon>Bacillota</taxon>
        <taxon>Desulfuribacillia</taxon>
        <taxon>Desulfuribacillales</taxon>
        <taxon>Desulfuribacillaceae</taxon>
        <taxon>Desulfuribacillus</taxon>
    </lineage>
</organism>